<accession>A0A2S2DY20</accession>
<organism evidence="2 3">
    <name type="scientific">Aquirufa nivalisilvae</name>
    <dbReference type="NCBI Taxonomy" id="2516557"/>
    <lineage>
        <taxon>Bacteria</taxon>
        <taxon>Pseudomonadati</taxon>
        <taxon>Bacteroidota</taxon>
        <taxon>Cytophagia</taxon>
        <taxon>Cytophagales</taxon>
        <taxon>Flectobacillaceae</taxon>
        <taxon>Aquirufa</taxon>
    </lineage>
</organism>
<dbReference type="GO" id="GO:0009279">
    <property type="term" value="C:cell outer membrane"/>
    <property type="evidence" value="ECO:0007669"/>
    <property type="project" value="TreeGrafter"/>
</dbReference>
<dbReference type="PANTHER" id="PTHR30189:SF1">
    <property type="entry name" value="LPS-ASSEMBLY PROTEIN LPTD"/>
    <property type="match status" value="1"/>
</dbReference>
<dbReference type="InterPro" id="IPR050218">
    <property type="entry name" value="LptD"/>
</dbReference>
<evidence type="ECO:0000313" key="3">
    <source>
        <dbReference type="Proteomes" id="UP000245468"/>
    </source>
</evidence>
<dbReference type="RefSeq" id="WP_109324362.1">
    <property type="nucleotide sequence ID" value="NZ_CP029346.1"/>
</dbReference>
<dbReference type="AlphaFoldDB" id="A0A2S2DY20"/>
<sequence>MIKNCIYSLFVILLLTCIGLPNVHAQRIVRADTIQKSIPKDTASKSQDLQTTVFYSAVDSTVLDADQQIVNLYGGAKVKYGNISLEAEYIRLDWAKNEVYAKGTFDTTSKKMVGLPVFTQGSDKYDSDEIRYNFKSKRAIIKGIVTQQGEGFVQGKNVKKDEEENLYIRNAIYTTCNLSHPHFNIRASKIKVVGKKEIISGPFHFELNDIPLPIGLPFGFFPYSQPKEAGKSGILIPTYGEEPSGRGFYLRDGGYYWAASENIGIRFTGQIYSKGGWGLGANSQYNKRYRYTGSFNLALNRNNSGSEFSPSTRTDFALQWSHSPRSLGNSSFSASVNIASNSYNQFNTFNTQQYLSNTIGSSVQYTKAIGQNFRSGISLRINQNTTTRIFDAGTDFNVGLNQFQPFKKKNAIADRFIDQFRIGMDFSGTVSLTNQVSDLYTRYEFDVYPRESNSQRGIIQKPFIPKNADDLPPGVIPLNGSTLPMLLEKAQTKFNYSIPLSLPNIKINPYINLTPGISWSGNMYTRSYKYTYMPSDSTVRIDTVGGLPKFSSQISFSASMNTRVYGTMRFTKGRLQAIRHTMAPSISLSYTPDYSDPTYGYYQDVRINNRKFINNNGEEQVGDIRRISSFDPRQLSYGGASGSISFGIQNTLEAKLKTKSDTATKESEKINILDNFGINGSYNLLAKEYNLSNLSFNANSRIKQFDINIGGNLDPYLYVPDQSFAVVGRRTPDLMVAKGEGFARLQSFNLSIGKRFAPAKGQGEKVSKNATEAQLKQINRNRDDYVDWNIPWSFSFSYQFSMNRAGLAPSQNISGLTFQGDLSLSEKWKFSFSSGYDFKYSGLTYTNISVHRDLHCWELNFNWTPIASPFYGRASNYSFDLRVKSSLLQELKISRRRSFYDKGGF</sequence>
<dbReference type="Pfam" id="PF19838">
    <property type="entry name" value="LptD_2"/>
    <property type="match status" value="1"/>
</dbReference>
<evidence type="ECO:0000259" key="1">
    <source>
        <dbReference type="Pfam" id="PF19838"/>
    </source>
</evidence>
<dbReference type="PANTHER" id="PTHR30189">
    <property type="entry name" value="LPS-ASSEMBLY PROTEIN"/>
    <property type="match status" value="1"/>
</dbReference>
<dbReference type="InterPro" id="IPR045659">
    <property type="entry name" value="LptD_2"/>
</dbReference>
<dbReference type="Proteomes" id="UP000245468">
    <property type="component" value="Chromosome"/>
</dbReference>
<evidence type="ECO:0000313" key="2">
    <source>
        <dbReference type="EMBL" id="AWL10239.1"/>
    </source>
</evidence>
<gene>
    <name evidence="2" type="ORF">HME7025_02398</name>
</gene>
<keyword evidence="3" id="KW-1185">Reference proteome</keyword>
<protein>
    <recommendedName>
        <fullName evidence="1">LPS-assembly protein LptD central domain-containing protein</fullName>
    </recommendedName>
</protein>
<name>A0A2S2DY20_9BACT</name>
<dbReference type="OrthoDB" id="9802320at2"/>
<dbReference type="EMBL" id="CP029346">
    <property type="protein sequence ID" value="AWL10239.1"/>
    <property type="molecule type" value="Genomic_DNA"/>
</dbReference>
<feature type="domain" description="LPS-assembly protein LptD central" evidence="1">
    <location>
        <begin position="198"/>
        <end position="716"/>
    </location>
</feature>
<proteinExistence type="predicted"/>
<reference evidence="3" key="1">
    <citation type="submission" date="2018-05" db="EMBL/GenBank/DDBJ databases">
        <title>Pseudarcicella sp. HME7025 Genome sequencing and assembly.</title>
        <authorList>
            <person name="Kim H."/>
            <person name="Kang H."/>
            <person name="Joh K."/>
        </authorList>
    </citation>
    <scope>NUCLEOTIDE SEQUENCE [LARGE SCALE GENOMIC DNA]</scope>
    <source>
        <strain evidence="3">HME7025</strain>
    </source>
</reference>
<dbReference type="GO" id="GO:1990351">
    <property type="term" value="C:transporter complex"/>
    <property type="evidence" value="ECO:0007669"/>
    <property type="project" value="TreeGrafter"/>
</dbReference>
<dbReference type="KEGG" id="psez:HME7025_02398"/>